<dbReference type="OrthoDB" id="9815258at2"/>
<accession>A0A1T4R372</accession>
<dbReference type="Pfam" id="PF00528">
    <property type="entry name" value="BPD_transp_1"/>
    <property type="match status" value="1"/>
</dbReference>
<dbReference type="Proteomes" id="UP000190637">
    <property type="component" value="Unassembled WGS sequence"/>
</dbReference>
<feature type="transmembrane region" description="Helical" evidence="7">
    <location>
        <begin position="130"/>
        <end position="151"/>
    </location>
</feature>
<sequence>MSSTPLTIEVPRVPVGPWFDSAIDWLRDNLGPLFDVIGAVIGACVDWLAALLTVPTAAQLTLIAALVVAAGLLARRGNIRGGAIPTLAALAAWAVLSLVEALAGGVALVIGSLPAPLFLWAMNLFGASYVHPPLVLALLLLAALVVVSLTATRDRRQWLLAVGAAVATVALFVLHHIVGVPLDLLVLLLFVALAQVVSGWRLALFAFLGFLLIVSMDKWEAAMSSLALILVATAVAVAISVPIGVLAAYNDRVSRLIKPILDFMQTLPAFVYLIPAISFFSIGQVPGVIATVIFAMPPGVRLTELGIRQVDRELVEAGEAFGAPPLQILRRVQLPLALATIMAGVNQVIMLSLSMVVIAGMVGAGGLGNDVYSGIARSDVALGFEGGIAVVVLAIFLDRLTGAVTRFSPAARAQRASR</sequence>
<evidence type="ECO:0000256" key="5">
    <source>
        <dbReference type="ARBA" id="ARBA00022989"/>
    </source>
</evidence>
<dbReference type="GO" id="GO:0043190">
    <property type="term" value="C:ATP-binding cassette (ABC) transporter complex"/>
    <property type="evidence" value="ECO:0007669"/>
    <property type="project" value="TreeGrafter"/>
</dbReference>
<dbReference type="EMBL" id="FUWS01000006">
    <property type="protein sequence ID" value="SKA10504.1"/>
    <property type="molecule type" value="Genomic_DNA"/>
</dbReference>
<evidence type="ECO:0000256" key="2">
    <source>
        <dbReference type="ARBA" id="ARBA00022448"/>
    </source>
</evidence>
<evidence type="ECO:0000256" key="4">
    <source>
        <dbReference type="ARBA" id="ARBA00022692"/>
    </source>
</evidence>
<dbReference type="STRING" id="1122192.SAMN02745673_02480"/>
<evidence type="ECO:0000256" key="1">
    <source>
        <dbReference type="ARBA" id="ARBA00004141"/>
    </source>
</evidence>
<dbReference type="PANTHER" id="PTHR47737">
    <property type="entry name" value="GLYCINE BETAINE/PROLINE BETAINE TRANSPORT SYSTEM PERMEASE PROTEIN PROW"/>
    <property type="match status" value="1"/>
</dbReference>
<feature type="domain" description="ABC transmembrane type-1" evidence="8">
    <location>
        <begin position="222"/>
        <end position="401"/>
    </location>
</feature>
<comment type="subcellular location">
    <subcellularLocation>
        <location evidence="7">Cell membrane</location>
        <topology evidence="7">Multi-pass membrane protein</topology>
    </subcellularLocation>
    <subcellularLocation>
        <location evidence="1">Membrane</location>
        <topology evidence="1">Multi-pass membrane protein</topology>
    </subcellularLocation>
</comment>
<protein>
    <submittedName>
        <fullName evidence="9">Glycine betaine/proline transport system permease protein</fullName>
    </submittedName>
</protein>
<evidence type="ECO:0000256" key="3">
    <source>
        <dbReference type="ARBA" id="ARBA00022475"/>
    </source>
</evidence>
<dbReference type="PANTHER" id="PTHR47737:SF1">
    <property type="entry name" value="GLYCINE BETAINE_PROLINE BETAINE TRANSPORT SYSTEM PERMEASE PROTEIN PROW"/>
    <property type="match status" value="1"/>
</dbReference>
<feature type="transmembrane region" description="Helical" evidence="7">
    <location>
        <begin position="226"/>
        <end position="249"/>
    </location>
</feature>
<feature type="transmembrane region" description="Helical" evidence="7">
    <location>
        <begin position="86"/>
        <end position="110"/>
    </location>
</feature>
<keyword evidence="4 7" id="KW-0812">Transmembrane</keyword>
<comment type="similarity">
    <text evidence="7">Belongs to the binding-protein-dependent transport system permease family.</text>
</comment>
<evidence type="ECO:0000256" key="7">
    <source>
        <dbReference type="RuleBase" id="RU363032"/>
    </source>
</evidence>
<feature type="transmembrane region" description="Helical" evidence="7">
    <location>
        <begin position="336"/>
        <end position="360"/>
    </location>
</feature>
<dbReference type="GO" id="GO:0031460">
    <property type="term" value="P:glycine betaine transport"/>
    <property type="evidence" value="ECO:0007669"/>
    <property type="project" value="TreeGrafter"/>
</dbReference>
<dbReference type="CDD" id="cd06261">
    <property type="entry name" value="TM_PBP2"/>
    <property type="match status" value="1"/>
</dbReference>
<keyword evidence="3" id="KW-1003">Cell membrane</keyword>
<feature type="transmembrane region" description="Helical" evidence="7">
    <location>
        <begin position="158"/>
        <end position="178"/>
    </location>
</feature>
<dbReference type="GO" id="GO:0015871">
    <property type="term" value="P:choline transport"/>
    <property type="evidence" value="ECO:0007669"/>
    <property type="project" value="TreeGrafter"/>
</dbReference>
<evidence type="ECO:0000313" key="10">
    <source>
        <dbReference type="Proteomes" id="UP000190637"/>
    </source>
</evidence>
<keyword evidence="6 7" id="KW-0472">Membrane</keyword>
<evidence type="ECO:0000313" key="9">
    <source>
        <dbReference type="EMBL" id="SKA10504.1"/>
    </source>
</evidence>
<feature type="transmembrane region" description="Helical" evidence="7">
    <location>
        <begin position="184"/>
        <end position="214"/>
    </location>
</feature>
<dbReference type="SUPFAM" id="SSF161098">
    <property type="entry name" value="MetI-like"/>
    <property type="match status" value="1"/>
</dbReference>
<dbReference type="InterPro" id="IPR000515">
    <property type="entry name" value="MetI-like"/>
</dbReference>
<evidence type="ECO:0000256" key="6">
    <source>
        <dbReference type="ARBA" id="ARBA00023136"/>
    </source>
</evidence>
<gene>
    <name evidence="9" type="ORF">SAMN02745673_02480</name>
</gene>
<keyword evidence="5 7" id="KW-1133">Transmembrane helix</keyword>
<dbReference type="PROSITE" id="PS50928">
    <property type="entry name" value="ABC_TM1"/>
    <property type="match status" value="1"/>
</dbReference>
<organism evidence="9 10">
    <name type="scientific">Marinactinospora thermotolerans DSM 45154</name>
    <dbReference type="NCBI Taxonomy" id="1122192"/>
    <lineage>
        <taxon>Bacteria</taxon>
        <taxon>Bacillati</taxon>
        <taxon>Actinomycetota</taxon>
        <taxon>Actinomycetes</taxon>
        <taxon>Streptosporangiales</taxon>
        <taxon>Nocardiopsidaceae</taxon>
        <taxon>Marinactinospora</taxon>
    </lineage>
</organism>
<feature type="transmembrane region" description="Helical" evidence="7">
    <location>
        <begin position="380"/>
        <end position="397"/>
    </location>
</feature>
<keyword evidence="10" id="KW-1185">Reference proteome</keyword>
<name>A0A1T4R372_9ACTN</name>
<evidence type="ECO:0000259" key="8">
    <source>
        <dbReference type="PROSITE" id="PS50928"/>
    </source>
</evidence>
<dbReference type="FunFam" id="1.10.3720.10:FF:000001">
    <property type="entry name" value="Glycine betaine ABC transporter, permease"/>
    <property type="match status" value="1"/>
</dbReference>
<dbReference type="Gene3D" id="1.10.3720.10">
    <property type="entry name" value="MetI-like"/>
    <property type="match status" value="1"/>
</dbReference>
<proteinExistence type="inferred from homology"/>
<dbReference type="RefSeq" id="WP_078762056.1">
    <property type="nucleotide sequence ID" value="NZ_FUWS01000006.1"/>
</dbReference>
<feature type="transmembrane region" description="Helical" evidence="7">
    <location>
        <begin position="56"/>
        <end position="74"/>
    </location>
</feature>
<dbReference type="GO" id="GO:0015226">
    <property type="term" value="F:carnitine transmembrane transporter activity"/>
    <property type="evidence" value="ECO:0007669"/>
    <property type="project" value="TreeGrafter"/>
</dbReference>
<reference evidence="9 10" key="1">
    <citation type="submission" date="2017-02" db="EMBL/GenBank/DDBJ databases">
        <authorList>
            <person name="Peterson S.W."/>
        </authorList>
    </citation>
    <scope>NUCLEOTIDE SEQUENCE [LARGE SCALE GENOMIC DNA]</scope>
    <source>
        <strain evidence="9 10">DSM 45154</strain>
    </source>
</reference>
<dbReference type="InterPro" id="IPR035906">
    <property type="entry name" value="MetI-like_sf"/>
</dbReference>
<dbReference type="GO" id="GO:0005275">
    <property type="term" value="F:amine transmembrane transporter activity"/>
    <property type="evidence" value="ECO:0007669"/>
    <property type="project" value="TreeGrafter"/>
</dbReference>
<keyword evidence="2 7" id="KW-0813">Transport</keyword>
<dbReference type="AlphaFoldDB" id="A0A1T4R372"/>
<feature type="transmembrane region" description="Helical" evidence="7">
    <location>
        <begin position="269"/>
        <end position="295"/>
    </location>
</feature>